<dbReference type="CDD" id="cd12153">
    <property type="entry name" value="F1-ATPase_epsilon"/>
    <property type="match status" value="1"/>
</dbReference>
<evidence type="ECO:0000313" key="2">
    <source>
        <dbReference type="Proteomes" id="UP000095283"/>
    </source>
</evidence>
<dbReference type="Gene3D" id="1.10.1620.20">
    <property type="entry name" value="ATP synthase, F1 complex, epsilon subunit superfamily, mitochondrial"/>
    <property type="match status" value="1"/>
</dbReference>
<dbReference type="InterPro" id="IPR006721">
    <property type="entry name" value="ATP_synth_F1_esu_mt"/>
</dbReference>
<dbReference type="GO" id="GO:0042776">
    <property type="term" value="P:proton motive force-driven mitochondrial ATP synthesis"/>
    <property type="evidence" value="ECO:0007669"/>
    <property type="project" value="TreeGrafter"/>
</dbReference>
<name>A0A1I7XK35_HETBA</name>
<dbReference type="PANTHER" id="PTHR12448">
    <property type="entry name" value="ATP SYNTHASE EPSILON CHAIN, MITOCHONDRIAL"/>
    <property type="match status" value="1"/>
</dbReference>
<organism evidence="2 3">
    <name type="scientific">Heterorhabditis bacteriophora</name>
    <name type="common">Entomopathogenic nematode worm</name>
    <dbReference type="NCBI Taxonomy" id="37862"/>
    <lineage>
        <taxon>Eukaryota</taxon>
        <taxon>Metazoa</taxon>
        <taxon>Ecdysozoa</taxon>
        <taxon>Nematoda</taxon>
        <taxon>Chromadorea</taxon>
        <taxon>Rhabditida</taxon>
        <taxon>Rhabditina</taxon>
        <taxon>Rhabditomorpha</taxon>
        <taxon>Strongyloidea</taxon>
        <taxon>Heterorhabditidae</taxon>
        <taxon>Heterorhabditis</taxon>
    </lineage>
</organism>
<evidence type="ECO:0000313" key="3">
    <source>
        <dbReference type="WBParaSite" id="Hba_18126"/>
    </source>
</evidence>
<dbReference type="AlphaFoldDB" id="A0A1I7XK35"/>
<dbReference type="Proteomes" id="UP000095283">
    <property type="component" value="Unplaced"/>
</dbReference>
<protein>
    <submittedName>
        <fullName evidence="3">ATP synthase subunit epsilon, mitochondrial</fullName>
    </submittedName>
</protein>
<dbReference type="Pfam" id="PF04627">
    <property type="entry name" value="ATP-synt_Eps"/>
    <property type="match status" value="1"/>
</dbReference>
<comment type="similarity">
    <text evidence="1">Belongs to the eukaryotic ATPase epsilon family.</text>
</comment>
<sequence>MVAWRTAGINYVRFSQIAAEVTRQCIKSKANAAKKSTSDATLKMTSWESGKAVKKQ</sequence>
<keyword evidence="2" id="KW-1185">Reference proteome</keyword>
<evidence type="ECO:0000256" key="1">
    <source>
        <dbReference type="ARBA" id="ARBA00009502"/>
    </source>
</evidence>
<dbReference type="SUPFAM" id="SSF48690">
    <property type="entry name" value="Epsilon subunit of mitochondrial F1F0-ATP synthase"/>
    <property type="match status" value="1"/>
</dbReference>
<accession>A0A1I7XK35</accession>
<dbReference type="GO" id="GO:0046933">
    <property type="term" value="F:proton-transporting ATP synthase activity, rotational mechanism"/>
    <property type="evidence" value="ECO:0007669"/>
    <property type="project" value="InterPro"/>
</dbReference>
<proteinExistence type="inferred from homology"/>
<dbReference type="GO" id="GO:0045259">
    <property type="term" value="C:proton-transporting ATP synthase complex"/>
    <property type="evidence" value="ECO:0007669"/>
    <property type="project" value="InterPro"/>
</dbReference>
<dbReference type="InterPro" id="IPR036742">
    <property type="entry name" value="ATP_synth_F1_esu_sf_mt"/>
</dbReference>
<dbReference type="PANTHER" id="PTHR12448:SF0">
    <property type="entry name" value="ATP SYNTHASE SUBUNIT EPSILON, MITOCHONDRIAL"/>
    <property type="match status" value="1"/>
</dbReference>
<dbReference type="WBParaSite" id="Hba_18126">
    <property type="protein sequence ID" value="Hba_18126"/>
    <property type="gene ID" value="Hba_18126"/>
</dbReference>
<dbReference type="GO" id="GO:0005743">
    <property type="term" value="C:mitochondrial inner membrane"/>
    <property type="evidence" value="ECO:0007669"/>
    <property type="project" value="InterPro"/>
</dbReference>
<reference evidence="3" key="1">
    <citation type="submission" date="2016-11" db="UniProtKB">
        <authorList>
            <consortium name="WormBaseParasite"/>
        </authorList>
    </citation>
    <scope>IDENTIFICATION</scope>
</reference>